<dbReference type="VEuPathDB" id="FungiDB:AMAG_01377"/>
<reference evidence="9 10" key="1">
    <citation type="submission" date="2009-11" db="EMBL/GenBank/DDBJ databases">
        <title>Annotation of Allomyces macrogynus ATCC 38327.</title>
        <authorList>
            <consortium name="The Broad Institute Genome Sequencing Platform"/>
            <person name="Russ C."/>
            <person name="Cuomo C."/>
            <person name="Burger G."/>
            <person name="Gray M.W."/>
            <person name="Holland P.W.H."/>
            <person name="King N."/>
            <person name="Lang F.B.F."/>
            <person name="Roger A.J."/>
            <person name="Ruiz-Trillo I."/>
            <person name="Young S.K."/>
            <person name="Zeng Q."/>
            <person name="Gargeya S."/>
            <person name="Fitzgerald M."/>
            <person name="Haas B."/>
            <person name="Abouelleil A."/>
            <person name="Alvarado L."/>
            <person name="Arachchi H.M."/>
            <person name="Berlin A."/>
            <person name="Chapman S.B."/>
            <person name="Gearin G."/>
            <person name="Goldberg J."/>
            <person name="Griggs A."/>
            <person name="Gujja S."/>
            <person name="Hansen M."/>
            <person name="Heiman D."/>
            <person name="Howarth C."/>
            <person name="Larimer J."/>
            <person name="Lui A."/>
            <person name="MacDonald P.J.P."/>
            <person name="McCowen C."/>
            <person name="Montmayeur A."/>
            <person name="Murphy C."/>
            <person name="Neiman D."/>
            <person name="Pearson M."/>
            <person name="Priest M."/>
            <person name="Roberts A."/>
            <person name="Saif S."/>
            <person name="Shea T."/>
            <person name="Sisk P."/>
            <person name="Stolte C."/>
            <person name="Sykes S."/>
            <person name="Wortman J."/>
            <person name="Nusbaum C."/>
            <person name="Birren B."/>
        </authorList>
    </citation>
    <scope>NUCLEOTIDE SEQUENCE [LARGE SCALE GENOMIC DNA]</scope>
    <source>
        <strain evidence="9 10">ATCC 38327</strain>
    </source>
</reference>
<dbReference type="SUPFAM" id="SSF55811">
    <property type="entry name" value="Nudix"/>
    <property type="match status" value="1"/>
</dbReference>
<sequence>MATAAAAALRTATLVVRRPLITPTRTAFEEAYYEYHANLRAGHERTVIPDFWTKKGAAGNTAAIQMAVPAERTTEADTANDVKSLDRKLEENLFLVVKEGGKWSLVQGAVAEGEPLHEAARRSVLDKCGQNLDLWMVGRSPIALSHTTKDKEHIFVHKAHILAGQAAPTKGVSDFAWVTKNEMAKYLDKAAYDDVVELL</sequence>
<dbReference type="InterPro" id="IPR015797">
    <property type="entry name" value="NUDIX_hydrolase-like_dom_sf"/>
</dbReference>
<accession>A0A0L0RYS8</accession>
<dbReference type="InterPro" id="IPR033650">
    <property type="entry name" value="Ribosomal_mL46_NUDIX"/>
</dbReference>
<dbReference type="AlphaFoldDB" id="A0A0L0RYS8"/>
<evidence type="ECO:0000256" key="4">
    <source>
        <dbReference type="ARBA" id="ARBA00022980"/>
    </source>
</evidence>
<proteinExistence type="inferred from homology"/>
<keyword evidence="4" id="KW-0689">Ribosomal protein</keyword>
<protein>
    <recommendedName>
        <fullName evidence="7">Large ribosomal subunit protein mL46</fullName>
    </recommendedName>
</protein>
<name>A0A0L0RYS8_ALLM3</name>
<dbReference type="Gene3D" id="3.90.79.10">
    <property type="entry name" value="Nucleoside Triphosphate Pyrophosphohydrolase"/>
    <property type="match status" value="1"/>
</dbReference>
<evidence type="ECO:0000256" key="5">
    <source>
        <dbReference type="ARBA" id="ARBA00023128"/>
    </source>
</evidence>
<dbReference type="GO" id="GO:0003735">
    <property type="term" value="F:structural constituent of ribosome"/>
    <property type="evidence" value="ECO:0007669"/>
    <property type="project" value="InterPro"/>
</dbReference>
<dbReference type="Pfam" id="PF11788">
    <property type="entry name" value="MRP-L46"/>
    <property type="match status" value="1"/>
</dbReference>
<evidence type="ECO:0000313" key="10">
    <source>
        <dbReference type="Proteomes" id="UP000054350"/>
    </source>
</evidence>
<dbReference type="InterPro" id="IPR021757">
    <property type="entry name" value="Ribosomal_mL46_N"/>
</dbReference>
<dbReference type="EMBL" id="GG745329">
    <property type="protein sequence ID" value="KNE55488.1"/>
    <property type="molecule type" value="Genomic_DNA"/>
</dbReference>
<evidence type="ECO:0000256" key="2">
    <source>
        <dbReference type="ARBA" id="ARBA00009070"/>
    </source>
</evidence>
<reference evidence="10" key="2">
    <citation type="submission" date="2009-11" db="EMBL/GenBank/DDBJ databases">
        <title>The Genome Sequence of Allomyces macrogynus strain ATCC 38327.</title>
        <authorList>
            <consortium name="The Broad Institute Genome Sequencing Platform"/>
            <person name="Russ C."/>
            <person name="Cuomo C."/>
            <person name="Shea T."/>
            <person name="Young S.K."/>
            <person name="Zeng Q."/>
            <person name="Koehrsen M."/>
            <person name="Haas B."/>
            <person name="Borodovsky M."/>
            <person name="Guigo R."/>
            <person name="Alvarado L."/>
            <person name="Berlin A."/>
            <person name="Borenstein D."/>
            <person name="Chen Z."/>
            <person name="Engels R."/>
            <person name="Freedman E."/>
            <person name="Gellesch M."/>
            <person name="Goldberg J."/>
            <person name="Griggs A."/>
            <person name="Gujja S."/>
            <person name="Heiman D."/>
            <person name="Hepburn T."/>
            <person name="Howarth C."/>
            <person name="Jen D."/>
            <person name="Larson L."/>
            <person name="Lewis B."/>
            <person name="Mehta T."/>
            <person name="Park D."/>
            <person name="Pearson M."/>
            <person name="Roberts A."/>
            <person name="Saif S."/>
            <person name="Shenoy N."/>
            <person name="Sisk P."/>
            <person name="Stolte C."/>
            <person name="Sykes S."/>
            <person name="Walk T."/>
            <person name="White J."/>
            <person name="Yandava C."/>
            <person name="Burger G."/>
            <person name="Gray M.W."/>
            <person name="Holland P.W.H."/>
            <person name="King N."/>
            <person name="Lang F.B.F."/>
            <person name="Roger A.J."/>
            <person name="Ruiz-Trillo I."/>
            <person name="Lander E."/>
            <person name="Nusbaum C."/>
        </authorList>
    </citation>
    <scope>NUCLEOTIDE SEQUENCE [LARGE SCALE GENOMIC DNA]</scope>
    <source>
        <strain evidence="10">ATCC 38327</strain>
    </source>
</reference>
<dbReference type="OrthoDB" id="414075at2759"/>
<dbReference type="InterPro" id="IPR040008">
    <property type="entry name" value="Ribosomal_mL46"/>
</dbReference>
<keyword evidence="3" id="KW-0809">Transit peptide</keyword>
<comment type="similarity">
    <text evidence="2">Belongs to the mitochondrion-specific ribosomal protein mL46 family.</text>
</comment>
<gene>
    <name evidence="9" type="ORF">AMAG_01377</name>
</gene>
<keyword evidence="10" id="KW-1185">Reference proteome</keyword>
<dbReference type="GO" id="GO:0005762">
    <property type="term" value="C:mitochondrial large ribosomal subunit"/>
    <property type="evidence" value="ECO:0007669"/>
    <property type="project" value="TreeGrafter"/>
</dbReference>
<dbReference type="OMA" id="YNAELWN"/>
<comment type="subcellular location">
    <subcellularLocation>
        <location evidence="1">Mitochondrion</location>
    </subcellularLocation>
</comment>
<evidence type="ECO:0000256" key="6">
    <source>
        <dbReference type="ARBA" id="ARBA00023274"/>
    </source>
</evidence>
<evidence type="ECO:0000313" key="9">
    <source>
        <dbReference type="EMBL" id="KNE55488.1"/>
    </source>
</evidence>
<dbReference type="Proteomes" id="UP000054350">
    <property type="component" value="Unassembled WGS sequence"/>
</dbReference>
<dbReference type="PANTHER" id="PTHR13124">
    <property type="entry name" value="39S RIBOSOMAL PROTEIN L46, MITOCHONDRIAL PRECURSOR-RELATED"/>
    <property type="match status" value="1"/>
</dbReference>
<feature type="domain" description="Large ribosomal subunit protein mL46 N-terminal" evidence="8">
    <location>
        <begin position="8"/>
        <end position="58"/>
    </location>
</feature>
<organism evidence="9 10">
    <name type="scientific">Allomyces macrogynus (strain ATCC 38327)</name>
    <name type="common">Allomyces javanicus var. macrogynus</name>
    <dbReference type="NCBI Taxonomy" id="578462"/>
    <lineage>
        <taxon>Eukaryota</taxon>
        <taxon>Fungi</taxon>
        <taxon>Fungi incertae sedis</taxon>
        <taxon>Blastocladiomycota</taxon>
        <taxon>Blastocladiomycetes</taxon>
        <taxon>Blastocladiales</taxon>
        <taxon>Blastocladiaceae</taxon>
        <taxon>Allomyces</taxon>
    </lineage>
</organism>
<dbReference type="PANTHER" id="PTHR13124:SF12">
    <property type="entry name" value="LARGE RIBOSOMAL SUBUNIT PROTEIN ML46"/>
    <property type="match status" value="1"/>
</dbReference>
<dbReference type="eggNOG" id="KOG4548">
    <property type="taxonomic scope" value="Eukaryota"/>
</dbReference>
<dbReference type="CDD" id="cd04661">
    <property type="entry name" value="NUDIX_MRP_L46"/>
    <property type="match status" value="1"/>
</dbReference>
<evidence type="ECO:0000256" key="3">
    <source>
        <dbReference type="ARBA" id="ARBA00022946"/>
    </source>
</evidence>
<evidence type="ECO:0000256" key="7">
    <source>
        <dbReference type="ARBA" id="ARBA00035190"/>
    </source>
</evidence>
<dbReference type="STRING" id="578462.A0A0L0RYS8"/>
<evidence type="ECO:0000259" key="8">
    <source>
        <dbReference type="Pfam" id="PF11788"/>
    </source>
</evidence>
<keyword evidence="6" id="KW-0687">Ribonucleoprotein</keyword>
<keyword evidence="5" id="KW-0496">Mitochondrion</keyword>
<evidence type="ECO:0000256" key="1">
    <source>
        <dbReference type="ARBA" id="ARBA00004173"/>
    </source>
</evidence>